<dbReference type="SMART" id="SM01217">
    <property type="entry name" value="Fn3_like"/>
    <property type="match status" value="1"/>
</dbReference>
<dbReference type="SUPFAM" id="SSF52279">
    <property type="entry name" value="Beta-D-glucan exohydrolase, C-terminal domain"/>
    <property type="match status" value="1"/>
</dbReference>
<proteinExistence type="inferred from homology"/>
<name>A0ABP6IDW4_9ACTN</name>
<dbReference type="Gene3D" id="2.60.40.10">
    <property type="entry name" value="Immunoglobulins"/>
    <property type="match status" value="1"/>
</dbReference>
<evidence type="ECO:0000256" key="2">
    <source>
        <dbReference type="ARBA" id="ARBA00022801"/>
    </source>
</evidence>
<comment type="caution">
    <text evidence="4">The sequence shown here is derived from an EMBL/GenBank/DDBJ whole genome shotgun (WGS) entry which is preliminary data.</text>
</comment>
<dbReference type="InterPro" id="IPR050288">
    <property type="entry name" value="Cellulose_deg_GH3"/>
</dbReference>
<dbReference type="InterPro" id="IPR013783">
    <property type="entry name" value="Ig-like_fold"/>
</dbReference>
<accession>A0ABP6IDW4</accession>
<dbReference type="PANTHER" id="PTHR42715">
    <property type="entry name" value="BETA-GLUCOSIDASE"/>
    <property type="match status" value="1"/>
</dbReference>
<feature type="domain" description="Fibronectin type III-like" evidence="3">
    <location>
        <begin position="77"/>
        <end position="144"/>
    </location>
</feature>
<dbReference type="InterPro" id="IPR036881">
    <property type="entry name" value="Glyco_hydro_3_C_sf"/>
</dbReference>
<dbReference type="EMBL" id="BAAAVI010000022">
    <property type="protein sequence ID" value="GAA2873900.1"/>
    <property type="molecule type" value="Genomic_DNA"/>
</dbReference>
<protein>
    <recommendedName>
        <fullName evidence="3">Fibronectin type III-like domain-containing protein</fullName>
    </recommendedName>
</protein>
<gene>
    <name evidence="4" type="ORF">GCM10010517_34480</name>
</gene>
<evidence type="ECO:0000259" key="3">
    <source>
        <dbReference type="SMART" id="SM01217"/>
    </source>
</evidence>
<dbReference type="PANTHER" id="PTHR42715:SF10">
    <property type="entry name" value="BETA-GLUCOSIDASE"/>
    <property type="match status" value="1"/>
</dbReference>
<evidence type="ECO:0000313" key="4">
    <source>
        <dbReference type="EMBL" id="GAA2873900.1"/>
    </source>
</evidence>
<dbReference type="InterPro" id="IPR026891">
    <property type="entry name" value="Fn3-like"/>
</dbReference>
<evidence type="ECO:0000256" key="1">
    <source>
        <dbReference type="ARBA" id="ARBA00005336"/>
    </source>
</evidence>
<sequence>MRAEDCPVLSTTPVDGRLAYAEGVFVGYRAWERAGTRPRYPFGHGLGYTTWAYESMSVRGCEATITVRNTGKHAGREIVQVYLAPMGDDPRRPRRRLAGFAAVTAEPGRAATVTVELPERAFQIWDGGWRTITGGYLVEAGRSVADRPLSAELTLP</sequence>
<dbReference type="RefSeq" id="WP_344972440.1">
    <property type="nucleotide sequence ID" value="NZ_BAAAVI010000022.1"/>
</dbReference>
<comment type="similarity">
    <text evidence="1">Belongs to the glycosyl hydrolase 3 family.</text>
</comment>
<evidence type="ECO:0000313" key="5">
    <source>
        <dbReference type="Proteomes" id="UP001500831"/>
    </source>
</evidence>
<organism evidence="4 5">
    <name type="scientific">Streptosporangium fragile</name>
    <dbReference type="NCBI Taxonomy" id="46186"/>
    <lineage>
        <taxon>Bacteria</taxon>
        <taxon>Bacillati</taxon>
        <taxon>Actinomycetota</taxon>
        <taxon>Actinomycetes</taxon>
        <taxon>Streptosporangiales</taxon>
        <taxon>Streptosporangiaceae</taxon>
        <taxon>Streptosporangium</taxon>
    </lineage>
</organism>
<dbReference type="Pfam" id="PF14310">
    <property type="entry name" value="Fn3-like"/>
    <property type="match status" value="1"/>
</dbReference>
<keyword evidence="5" id="KW-1185">Reference proteome</keyword>
<keyword evidence="2" id="KW-0378">Hydrolase</keyword>
<dbReference type="Proteomes" id="UP001500831">
    <property type="component" value="Unassembled WGS sequence"/>
</dbReference>
<dbReference type="Gene3D" id="3.40.50.1700">
    <property type="entry name" value="Glycoside hydrolase family 3 C-terminal domain"/>
    <property type="match status" value="1"/>
</dbReference>
<reference evidence="5" key="1">
    <citation type="journal article" date="2019" name="Int. J. Syst. Evol. Microbiol.">
        <title>The Global Catalogue of Microorganisms (GCM) 10K type strain sequencing project: providing services to taxonomists for standard genome sequencing and annotation.</title>
        <authorList>
            <consortium name="The Broad Institute Genomics Platform"/>
            <consortium name="The Broad Institute Genome Sequencing Center for Infectious Disease"/>
            <person name="Wu L."/>
            <person name="Ma J."/>
        </authorList>
    </citation>
    <scope>NUCLEOTIDE SEQUENCE [LARGE SCALE GENOMIC DNA]</scope>
    <source>
        <strain evidence="5">JCM 6242</strain>
    </source>
</reference>